<protein>
    <recommendedName>
        <fullName evidence="2">Hydroxymethylglutaryl-coenzyme A synthase C-terminal domain-containing protein</fullName>
    </recommendedName>
</protein>
<dbReference type="RefSeq" id="XP_044723625.1">
    <property type="nucleotide sequence ID" value="XM_044862599.1"/>
</dbReference>
<gene>
    <name evidence="3" type="ORF">HRG_04128</name>
</gene>
<comment type="caution">
    <text evidence="3">The sequence shown here is derived from an EMBL/GenBank/DDBJ whole genome shotgun (WGS) entry which is preliminary data.</text>
</comment>
<dbReference type="PANTHER" id="PTHR43323">
    <property type="entry name" value="3-HYDROXY-3-METHYLGLUTARYL COENZYME A SYNTHASE"/>
    <property type="match status" value="1"/>
</dbReference>
<feature type="domain" description="Hydroxymethylglutaryl-coenzyme A synthase C-terminal" evidence="2">
    <location>
        <begin position="19"/>
        <end position="75"/>
    </location>
</feature>
<dbReference type="Pfam" id="PF08540">
    <property type="entry name" value="HMG_CoA_synt_C"/>
    <property type="match status" value="1"/>
</dbReference>
<name>A0A9P8N3W3_9HYPO</name>
<evidence type="ECO:0000313" key="3">
    <source>
        <dbReference type="EMBL" id="KAH0966112.1"/>
    </source>
</evidence>
<evidence type="ECO:0000313" key="4">
    <source>
        <dbReference type="Proteomes" id="UP000824596"/>
    </source>
</evidence>
<dbReference type="EMBL" id="JAIZPD010000003">
    <property type="protein sequence ID" value="KAH0966112.1"/>
    <property type="molecule type" value="Genomic_DNA"/>
</dbReference>
<evidence type="ECO:0000256" key="1">
    <source>
        <dbReference type="ARBA" id="ARBA00022679"/>
    </source>
</evidence>
<dbReference type="PANTHER" id="PTHR43323:SF2">
    <property type="entry name" value="HYDROXYMETHYLGLUTARYL-COA SYNTHASE"/>
    <property type="match status" value="1"/>
</dbReference>
<evidence type="ECO:0000259" key="2">
    <source>
        <dbReference type="Pfam" id="PF08540"/>
    </source>
</evidence>
<dbReference type="InterPro" id="IPR013746">
    <property type="entry name" value="HMG_CoA_synt_C_dom"/>
</dbReference>
<organism evidence="3 4">
    <name type="scientific">Hirsutella rhossiliensis</name>
    <dbReference type="NCBI Taxonomy" id="111463"/>
    <lineage>
        <taxon>Eukaryota</taxon>
        <taxon>Fungi</taxon>
        <taxon>Dikarya</taxon>
        <taxon>Ascomycota</taxon>
        <taxon>Pezizomycotina</taxon>
        <taxon>Sordariomycetes</taxon>
        <taxon>Hypocreomycetidae</taxon>
        <taxon>Hypocreales</taxon>
        <taxon>Ophiocordycipitaceae</taxon>
        <taxon>Hirsutella</taxon>
    </lineage>
</organism>
<keyword evidence="4" id="KW-1185">Reference proteome</keyword>
<accession>A0A9P8N3W3</accession>
<dbReference type="Proteomes" id="UP000824596">
    <property type="component" value="Unassembled WGS sequence"/>
</dbReference>
<dbReference type="GO" id="GO:0010142">
    <property type="term" value="P:farnesyl diphosphate biosynthetic process, mevalonate pathway"/>
    <property type="evidence" value="ECO:0007669"/>
    <property type="project" value="InterPro"/>
</dbReference>
<dbReference type="GO" id="GO:0006696">
    <property type="term" value="P:ergosterol biosynthetic process"/>
    <property type="evidence" value="ECO:0007669"/>
    <property type="project" value="TreeGrafter"/>
</dbReference>
<dbReference type="Gene3D" id="3.40.47.10">
    <property type="match status" value="1"/>
</dbReference>
<dbReference type="GO" id="GO:0006084">
    <property type="term" value="P:acetyl-CoA metabolic process"/>
    <property type="evidence" value="ECO:0007669"/>
    <property type="project" value="InterPro"/>
</dbReference>
<keyword evidence="1" id="KW-0808">Transferase</keyword>
<dbReference type="GeneID" id="68353257"/>
<dbReference type="SUPFAM" id="SSF53901">
    <property type="entry name" value="Thiolase-like"/>
    <property type="match status" value="1"/>
</dbReference>
<dbReference type="OrthoDB" id="1269963at2759"/>
<reference evidence="3" key="1">
    <citation type="submission" date="2021-09" db="EMBL/GenBank/DDBJ databases">
        <title>A high-quality genome of the endoparasitic fungus Hirsutella rhossiliensis with a comparison of Hirsutella genomes reveals transposable elements contributing to genome size variation.</title>
        <authorList>
            <person name="Lin R."/>
            <person name="Jiao Y."/>
            <person name="Sun X."/>
            <person name="Ling J."/>
            <person name="Xie B."/>
            <person name="Cheng X."/>
        </authorList>
    </citation>
    <scope>NUCLEOTIDE SEQUENCE</scope>
    <source>
        <strain evidence="3">HR02</strain>
    </source>
</reference>
<dbReference type="GO" id="GO:0004421">
    <property type="term" value="F:hydroxymethylglutaryl-CoA synthase activity"/>
    <property type="evidence" value="ECO:0007669"/>
    <property type="project" value="InterPro"/>
</dbReference>
<dbReference type="InterPro" id="IPR016039">
    <property type="entry name" value="Thiolase-like"/>
</dbReference>
<proteinExistence type="predicted"/>
<sequence>MLSKDRYVSRIEPCIAGPNRRHVATPEEYQAAVAPREKAYRAKNYTPTGDVSTLATGIYYLERIDEAFRRTYAVKE</sequence>
<dbReference type="AlphaFoldDB" id="A0A9P8N3W3"/>